<evidence type="ECO:0000256" key="8">
    <source>
        <dbReference type="SAM" id="Phobius"/>
    </source>
</evidence>
<dbReference type="RefSeq" id="WP_093521493.1">
    <property type="nucleotide sequence ID" value="NZ_FOSK01000009.1"/>
</dbReference>
<proteinExistence type="inferred from homology"/>
<dbReference type="Gene3D" id="1.10.3470.10">
    <property type="entry name" value="ABC transporter involved in vitamin B12 uptake, BtuC"/>
    <property type="match status" value="1"/>
</dbReference>
<keyword evidence="10" id="KW-1185">Reference proteome</keyword>
<protein>
    <submittedName>
        <fullName evidence="9">Iron complex transport system permease protein</fullName>
    </submittedName>
</protein>
<keyword evidence="6 8" id="KW-1133">Transmembrane helix</keyword>
<accession>A0A1I4CKP4</accession>
<comment type="caution">
    <text evidence="9">The sequence shown here is derived from an EMBL/GenBank/DDBJ whole genome shotgun (WGS) entry which is preliminary data.</text>
</comment>
<evidence type="ECO:0000256" key="2">
    <source>
        <dbReference type="ARBA" id="ARBA00007935"/>
    </source>
</evidence>
<keyword evidence="7 8" id="KW-0472">Membrane</keyword>
<dbReference type="CDD" id="cd06550">
    <property type="entry name" value="TM_ABC_iron-siderophores_like"/>
    <property type="match status" value="1"/>
</dbReference>
<sequence>MFVEAAQRVGTADGSVVSGRSRGGWSLLFLLILAVLSVASLGAGVRAVPFSAISDALLATDLSNPDHIVIMEMRVPRLIGALLIGASLAMAGAIMQIVTRNPLADPGLFGVNAGASMAVVLSIWGAGISAAGMFIWPAMAGAFVVSIAVYGLANLGQGGASPLRMALAGAAVSSFLLALVRGVLLVSQQTLETYRFWVVGSLQGVKPEILFQLWPFFAAGFLACVLLGRWLNALSLGEDLAKSLGTKMGLVKALSLFAVVCLSGGSVALAGPVAFVGLVVPHVARRFSGADSAWLLLFSALLGALFVLSGDILGRIVLEGRELQIGVTVALVGGPFFVCLLRKTRMMSP</sequence>
<comment type="similarity">
    <text evidence="2">Belongs to the binding-protein-dependent transport system permease family. FecCD subfamily.</text>
</comment>
<feature type="transmembrane region" description="Helical" evidence="8">
    <location>
        <begin position="213"/>
        <end position="233"/>
    </location>
</feature>
<dbReference type="EMBL" id="FOSK01000009">
    <property type="protein sequence ID" value="SFK81808.1"/>
    <property type="molecule type" value="Genomic_DNA"/>
</dbReference>
<comment type="subcellular location">
    <subcellularLocation>
        <location evidence="1">Cell membrane</location>
        <topology evidence="1">Multi-pass membrane protein</topology>
    </subcellularLocation>
</comment>
<dbReference type="PANTHER" id="PTHR30472:SF1">
    <property type="entry name" value="FE(3+) DICITRATE TRANSPORT SYSTEM PERMEASE PROTEIN FECC-RELATED"/>
    <property type="match status" value="1"/>
</dbReference>
<dbReference type="InterPro" id="IPR000522">
    <property type="entry name" value="ABC_transptr_permease_BtuC"/>
</dbReference>
<evidence type="ECO:0000256" key="4">
    <source>
        <dbReference type="ARBA" id="ARBA00022475"/>
    </source>
</evidence>
<dbReference type="Pfam" id="PF01032">
    <property type="entry name" value="FecCD"/>
    <property type="match status" value="1"/>
</dbReference>
<evidence type="ECO:0000313" key="9">
    <source>
        <dbReference type="EMBL" id="SFK81808.1"/>
    </source>
</evidence>
<feature type="transmembrane region" description="Helical" evidence="8">
    <location>
        <begin position="165"/>
        <end position="186"/>
    </location>
</feature>
<organism evidence="9 10">
    <name type="scientific">Pseudovibrio ascidiaceicola</name>
    <dbReference type="NCBI Taxonomy" id="285279"/>
    <lineage>
        <taxon>Bacteria</taxon>
        <taxon>Pseudomonadati</taxon>
        <taxon>Pseudomonadota</taxon>
        <taxon>Alphaproteobacteria</taxon>
        <taxon>Hyphomicrobiales</taxon>
        <taxon>Stappiaceae</taxon>
        <taxon>Pseudovibrio</taxon>
    </lineage>
</organism>
<dbReference type="PANTHER" id="PTHR30472">
    <property type="entry name" value="FERRIC ENTEROBACTIN TRANSPORT SYSTEM PERMEASE PROTEIN"/>
    <property type="match status" value="1"/>
</dbReference>
<dbReference type="Proteomes" id="UP000199598">
    <property type="component" value="Unassembled WGS sequence"/>
</dbReference>
<reference evidence="9 10" key="1">
    <citation type="submission" date="2016-10" db="EMBL/GenBank/DDBJ databases">
        <authorList>
            <person name="Varghese N."/>
            <person name="Submissions S."/>
        </authorList>
    </citation>
    <scope>NUCLEOTIDE SEQUENCE [LARGE SCALE GENOMIC DNA]</scope>
    <source>
        <strain evidence="9 10">DSM 16392</strain>
    </source>
</reference>
<feature type="transmembrane region" description="Helical" evidence="8">
    <location>
        <begin position="134"/>
        <end position="153"/>
    </location>
</feature>
<evidence type="ECO:0000256" key="1">
    <source>
        <dbReference type="ARBA" id="ARBA00004651"/>
    </source>
</evidence>
<evidence type="ECO:0000313" key="10">
    <source>
        <dbReference type="Proteomes" id="UP000199598"/>
    </source>
</evidence>
<dbReference type="InterPro" id="IPR037294">
    <property type="entry name" value="ABC_BtuC-like"/>
</dbReference>
<evidence type="ECO:0000256" key="6">
    <source>
        <dbReference type="ARBA" id="ARBA00022989"/>
    </source>
</evidence>
<gene>
    <name evidence="9" type="ORF">SAMN04488518_109226</name>
</gene>
<feature type="transmembrane region" description="Helical" evidence="8">
    <location>
        <begin position="323"/>
        <end position="341"/>
    </location>
</feature>
<evidence type="ECO:0000256" key="5">
    <source>
        <dbReference type="ARBA" id="ARBA00022692"/>
    </source>
</evidence>
<keyword evidence="4" id="KW-1003">Cell membrane</keyword>
<evidence type="ECO:0000256" key="3">
    <source>
        <dbReference type="ARBA" id="ARBA00022448"/>
    </source>
</evidence>
<dbReference type="SUPFAM" id="SSF81345">
    <property type="entry name" value="ABC transporter involved in vitamin B12 uptake, BtuC"/>
    <property type="match status" value="1"/>
</dbReference>
<keyword evidence="5 8" id="KW-0812">Transmembrane</keyword>
<feature type="transmembrane region" description="Helical" evidence="8">
    <location>
        <begin position="253"/>
        <end position="280"/>
    </location>
</feature>
<keyword evidence="3" id="KW-0813">Transport</keyword>
<feature type="transmembrane region" description="Helical" evidence="8">
    <location>
        <begin position="25"/>
        <end position="45"/>
    </location>
</feature>
<name>A0A1I4CKP4_9HYPH</name>
<feature type="transmembrane region" description="Helical" evidence="8">
    <location>
        <begin position="78"/>
        <end position="97"/>
    </location>
</feature>
<feature type="transmembrane region" description="Helical" evidence="8">
    <location>
        <begin position="109"/>
        <end position="127"/>
    </location>
</feature>
<feature type="transmembrane region" description="Helical" evidence="8">
    <location>
        <begin position="292"/>
        <end position="317"/>
    </location>
</feature>
<evidence type="ECO:0000256" key="7">
    <source>
        <dbReference type="ARBA" id="ARBA00023136"/>
    </source>
</evidence>